<accession>A0A9W3AWN2</accession>
<organism evidence="17 18">
    <name type="scientific">Biomphalaria glabrata</name>
    <name type="common">Bloodfluke planorb</name>
    <name type="synonym">Freshwater snail</name>
    <dbReference type="NCBI Taxonomy" id="6526"/>
    <lineage>
        <taxon>Eukaryota</taxon>
        <taxon>Metazoa</taxon>
        <taxon>Spiralia</taxon>
        <taxon>Lophotrochozoa</taxon>
        <taxon>Mollusca</taxon>
        <taxon>Gastropoda</taxon>
        <taxon>Heterobranchia</taxon>
        <taxon>Euthyneura</taxon>
        <taxon>Panpulmonata</taxon>
        <taxon>Hygrophila</taxon>
        <taxon>Lymnaeoidea</taxon>
        <taxon>Planorbidae</taxon>
        <taxon>Biomphalaria</taxon>
    </lineage>
</organism>
<evidence type="ECO:0000256" key="14">
    <source>
        <dbReference type="SAM" id="MobiDB-lite"/>
    </source>
</evidence>
<evidence type="ECO:0000256" key="2">
    <source>
        <dbReference type="ARBA" id="ARBA00013278"/>
    </source>
</evidence>
<dbReference type="PANTHER" id="PTHR11716">
    <property type="entry name" value="PHOSPHOLIPASE A2 FAMILY MEMBER"/>
    <property type="match status" value="1"/>
</dbReference>
<dbReference type="SMART" id="SM00085">
    <property type="entry name" value="PA2c"/>
    <property type="match status" value="1"/>
</dbReference>
<dbReference type="InterPro" id="IPR001211">
    <property type="entry name" value="PLA2"/>
</dbReference>
<evidence type="ECO:0000256" key="15">
    <source>
        <dbReference type="SAM" id="Phobius"/>
    </source>
</evidence>
<comment type="similarity">
    <text evidence="13">Belongs to the phospholipase A2 family.</text>
</comment>
<feature type="active site" evidence="10">
    <location>
        <position position="151"/>
    </location>
</feature>
<feature type="disulfide bond" evidence="12">
    <location>
        <begin position="147"/>
        <end position="202"/>
    </location>
</feature>
<feature type="disulfide bond" evidence="12">
    <location>
        <begin position="154"/>
        <end position="195"/>
    </location>
</feature>
<dbReference type="GeneID" id="106057940"/>
<keyword evidence="4 11" id="KW-0479">Metal-binding</keyword>
<dbReference type="SUPFAM" id="SSF48619">
    <property type="entry name" value="Phospholipase A2, PLA2"/>
    <property type="match status" value="1"/>
</dbReference>
<dbReference type="RefSeq" id="XP_055891630.1">
    <property type="nucleotide sequence ID" value="XM_056035655.1"/>
</dbReference>
<dbReference type="GO" id="GO:0006644">
    <property type="term" value="P:phospholipid metabolic process"/>
    <property type="evidence" value="ECO:0007669"/>
    <property type="project" value="InterPro"/>
</dbReference>
<keyword evidence="8" id="KW-0443">Lipid metabolism</keyword>
<keyword evidence="15" id="KW-0812">Transmembrane</keyword>
<dbReference type="GO" id="GO:0050482">
    <property type="term" value="P:arachidonate secretion"/>
    <property type="evidence" value="ECO:0007669"/>
    <property type="project" value="InterPro"/>
</dbReference>
<evidence type="ECO:0000256" key="4">
    <source>
        <dbReference type="ARBA" id="ARBA00022723"/>
    </source>
</evidence>
<dbReference type="InterPro" id="IPR036444">
    <property type="entry name" value="PLipase_A2_dom_sf"/>
</dbReference>
<evidence type="ECO:0000256" key="9">
    <source>
        <dbReference type="ARBA" id="ARBA00023157"/>
    </source>
</evidence>
<evidence type="ECO:0000256" key="5">
    <source>
        <dbReference type="ARBA" id="ARBA00022801"/>
    </source>
</evidence>
<keyword evidence="15" id="KW-1133">Transmembrane helix</keyword>
<evidence type="ECO:0000256" key="13">
    <source>
        <dbReference type="RuleBase" id="RU003654"/>
    </source>
</evidence>
<proteinExistence type="inferred from homology"/>
<keyword evidence="6 11" id="KW-0106">Calcium</keyword>
<feature type="binding site" evidence="11">
    <location>
        <position position="132"/>
    </location>
    <ligand>
        <name>Ca(2+)</name>
        <dbReference type="ChEBI" id="CHEBI:29108"/>
    </ligand>
</feature>
<dbReference type="GO" id="GO:0016042">
    <property type="term" value="P:lipid catabolic process"/>
    <property type="evidence" value="ECO:0007669"/>
    <property type="project" value="UniProtKB-KW"/>
</dbReference>
<dbReference type="EC" id="3.1.1.4" evidence="2"/>
<keyword evidence="5" id="KW-0378">Hydrolase</keyword>
<comment type="cofactor">
    <cofactor evidence="11">
        <name>Ca(2+)</name>
        <dbReference type="ChEBI" id="CHEBI:29108"/>
    </cofactor>
    <text evidence="11">Binds 1 Ca(2+) ion per subunit.</text>
</comment>
<evidence type="ECO:0000256" key="12">
    <source>
        <dbReference type="PIRSR" id="PIRSR601211-3"/>
    </source>
</evidence>
<feature type="binding site" evidence="11">
    <location>
        <position position="152"/>
    </location>
    <ligand>
        <name>Ca(2+)</name>
        <dbReference type="ChEBI" id="CHEBI:29108"/>
    </ligand>
</feature>
<dbReference type="GO" id="GO:0005576">
    <property type="term" value="C:extracellular region"/>
    <property type="evidence" value="ECO:0007669"/>
    <property type="project" value="UniProtKB-SubCell"/>
</dbReference>
<keyword evidence="9 12" id="KW-1015">Disulfide bond</keyword>
<feature type="active site" evidence="10">
    <location>
        <position position="196"/>
    </location>
</feature>
<evidence type="ECO:0000256" key="10">
    <source>
        <dbReference type="PIRSR" id="PIRSR601211-1"/>
    </source>
</evidence>
<dbReference type="InterPro" id="IPR033113">
    <property type="entry name" value="PLA2_histidine"/>
</dbReference>
<reference evidence="18" key="1">
    <citation type="submission" date="2025-08" db="UniProtKB">
        <authorList>
            <consortium name="RefSeq"/>
        </authorList>
    </citation>
    <scope>IDENTIFICATION</scope>
</reference>
<evidence type="ECO:0000256" key="8">
    <source>
        <dbReference type="ARBA" id="ARBA00023098"/>
    </source>
</evidence>
<dbReference type="Proteomes" id="UP001165740">
    <property type="component" value="Chromosome 7"/>
</dbReference>
<dbReference type="GO" id="GO:0004623">
    <property type="term" value="F:phospholipase A2 activity"/>
    <property type="evidence" value="ECO:0007669"/>
    <property type="project" value="UniProtKB-EC"/>
</dbReference>
<keyword evidence="3" id="KW-0964">Secreted</keyword>
<feature type="compositionally biased region" description="Polar residues" evidence="14">
    <location>
        <begin position="68"/>
        <end position="83"/>
    </location>
</feature>
<feature type="region of interest" description="Disordered" evidence="14">
    <location>
        <begin position="68"/>
        <end position="97"/>
    </location>
</feature>
<feature type="domain" description="Phospholipase A2-like central" evidence="16">
    <location>
        <begin position="105"/>
        <end position="221"/>
    </location>
</feature>
<name>A0A9W3AWN2_BIOGL</name>
<dbReference type="PANTHER" id="PTHR11716:SF47">
    <property type="entry name" value="PHOSPHOLIPASE A2-ALPHA"/>
    <property type="match status" value="1"/>
</dbReference>
<dbReference type="AlphaFoldDB" id="A0A9W3AWN2"/>
<sequence>MYSCLETSLTIVVLVLSYSPFVYSLELILKRYYSPIMDIVRVLVLGTILISALAEPYPTSLQRQPIETNTSVRQSEMDANSTPVPGRRGVVETSVGGRSRRQRRNVFQLCRVIRKYTSNSCFDYNNYGCFCGLRSRGSHPVDDVDRCCLEHDHCFTSLRCTLLSFTTYSMKCSGSKCTCTTDSKTTSCRYRSCQCDIKFGECLQAARYNKRHKNFNTLRCH</sequence>
<feature type="disulfide bond" evidence="12">
    <location>
        <begin position="160"/>
        <end position="188"/>
    </location>
</feature>
<keyword evidence="15" id="KW-0472">Membrane</keyword>
<dbReference type="OMA" id="CYSATHC"/>
<protein>
    <recommendedName>
        <fullName evidence="2">phospholipase A2</fullName>
        <ecNumber evidence="2">3.1.1.4</ecNumber>
    </recommendedName>
</protein>
<evidence type="ECO:0000256" key="3">
    <source>
        <dbReference type="ARBA" id="ARBA00022525"/>
    </source>
</evidence>
<evidence type="ECO:0000256" key="1">
    <source>
        <dbReference type="ARBA" id="ARBA00004613"/>
    </source>
</evidence>
<evidence type="ECO:0000256" key="7">
    <source>
        <dbReference type="ARBA" id="ARBA00022963"/>
    </source>
</evidence>
<keyword evidence="17" id="KW-1185">Reference proteome</keyword>
<feature type="disulfide bond" evidence="12">
    <location>
        <begin position="131"/>
        <end position="148"/>
    </location>
</feature>
<evidence type="ECO:0000313" key="18">
    <source>
        <dbReference type="RefSeq" id="XP_055891630.1"/>
    </source>
</evidence>
<dbReference type="GO" id="GO:0005509">
    <property type="term" value="F:calcium ion binding"/>
    <property type="evidence" value="ECO:0007669"/>
    <property type="project" value="InterPro"/>
</dbReference>
<evidence type="ECO:0000313" key="17">
    <source>
        <dbReference type="Proteomes" id="UP001165740"/>
    </source>
</evidence>
<dbReference type="PROSITE" id="PS00118">
    <property type="entry name" value="PA2_HIS"/>
    <property type="match status" value="1"/>
</dbReference>
<comment type="subcellular location">
    <subcellularLocation>
        <location evidence="1">Secreted</location>
    </subcellularLocation>
</comment>
<keyword evidence="7" id="KW-0442">Lipid degradation</keyword>
<dbReference type="CDD" id="cd00125">
    <property type="entry name" value="PLA2c"/>
    <property type="match status" value="1"/>
</dbReference>
<evidence type="ECO:0000259" key="16">
    <source>
        <dbReference type="SMART" id="SM00085"/>
    </source>
</evidence>
<evidence type="ECO:0000256" key="11">
    <source>
        <dbReference type="PIRSR" id="PIRSR601211-2"/>
    </source>
</evidence>
<dbReference type="InterPro" id="IPR016090">
    <property type="entry name" value="PLA2-like_dom"/>
</dbReference>
<dbReference type="Gene3D" id="1.20.90.10">
    <property type="entry name" value="Phospholipase A2 domain"/>
    <property type="match status" value="1"/>
</dbReference>
<feature type="binding site" evidence="11">
    <location>
        <position position="130"/>
    </location>
    <ligand>
        <name>Ca(2+)</name>
        <dbReference type="ChEBI" id="CHEBI:29108"/>
    </ligand>
</feature>
<evidence type="ECO:0000256" key="6">
    <source>
        <dbReference type="ARBA" id="ARBA00022837"/>
    </source>
</evidence>
<feature type="disulfide bond" evidence="12">
    <location>
        <begin position="179"/>
        <end position="193"/>
    </location>
</feature>
<feature type="transmembrane region" description="Helical" evidence="15">
    <location>
        <begin position="34"/>
        <end position="54"/>
    </location>
</feature>
<dbReference type="Pfam" id="PF00068">
    <property type="entry name" value="Phospholip_A2_1"/>
    <property type="match status" value="1"/>
</dbReference>
<gene>
    <name evidence="18" type="primary">LOC106057940</name>
</gene>